<organism evidence="2">
    <name type="scientific">Guillardia theta (strain CCMP2712)</name>
    <name type="common">Cryptophyte</name>
    <dbReference type="NCBI Taxonomy" id="905079"/>
    <lineage>
        <taxon>Eukaryota</taxon>
        <taxon>Cryptophyceae</taxon>
        <taxon>Pyrenomonadales</taxon>
        <taxon>Geminigeraceae</taxon>
        <taxon>Guillardia</taxon>
    </lineage>
</organism>
<dbReference type="eggNOG" id="KOG2084">
    <property type="taxonomic scope" value="Eukaryota"/>
</dbReference>
<dbReference type="CDD" id="cd20071">
    <property type="entry name" value="SET_SMYD"/>
    <property type="match status" value="1"/>
</dbReference>
<reference evidence="3" key="3">
    <citation type="submission" date="2015-06" db="UniProtKB">
        <authorList>
            <consortium name="EnsemblProtists"/>
        </authorList>
    </citation>
    <scope>IDENTIFICATION</scope>
</reference>
<feature type="non-terminal residue" evidence="2">
    <location>
        <position position="1"/>
    </location>
</feature>
<dbReference type="Pfam" id="PF00856">
    <property type="entry name" value="SET"/>
    <property type="match status" value="1"/>
</dbReference>
<dbReference type="RefSeq" id="XP_005838680.1">
    <property type="nucleotide sequence ID" value="XM_005838623.1"/>
</dbReference>
<dbReference type="OMA" id="TICYVET"/>
<reference evidence="2 4" key="1">
    <citation type="journal article" date="2012" name="Nature">
        <title>Algal genomes reveal evolutionary mosaicism and the fate of nucleomorphs.</title>
        <authorList>
            <consortium name="DOE Joint Genome Institute"/>
            <person name="Curtis B.A."/>
            <person name="Tanifuji G."/>
            <person name="Burki F."/>
            <person name="Gruber A."/>
            <person name="Irimia M."/>
            <person name="Maruyama S."/>
            <person name="Arias M.C."/>
            <person name="Ball S.G."/>
            <person name="Gile G.H."/>
            <person name="Hirakawa Y."/>
            <person name="Hopkins J.F."/>
            <person name="Kuo A."/>
            <person name="Rensing S.A."/>
            <person name="Schmutz J."/>
            <person name="Symeonidi A."/>
            <person name="Elias M."/>
            <person name="Eveleigh R.J."/>
            <person name="Herman E.K."/>
            <person name="Klute M.J."/>
            <person name="Nakayama T."/>
            <person name="Obornik M."/>
            <person name="Reyes-Prieto A."/>
            <person name="Armbrust E.V."/>
            <person name="Aves S.J."/>
            <person name="Beiko R.G."/>
            <person name="Coutinho P."/>
            <person name="Dacks J.B."/>
            <person name="Durnford D.G."/>
            <person name="Fast N.M."/>
            <person name="Green B.R."/>
            <person name="Grisdale C.J."/>
            <person name="Hempel F."/>
            <person name="Henrissat B."/>
            <person name="Hoppner M.P."/>
            <person name="Ishida K."/>
            <person name="Kim E."/>
            <person name="Koreny L."/>
            <person name="Kroth P.G."/>
            <person name="Liu Y."/>
            <person name="Malik S.B."/>
            <person name="Maier U.G."/>
            <person name="McRose D."/>
            <person name="Mock T."/>
            <person name="Neilson J.A."/>
            <person name="Onodera N.T."/>
            <person name="Poole A.M."/>
            <person name="Pritham E.J."/>
            <person name="Richards T.A."/>
            <person name="Rocap G."/>
            <person name="Roy S.W."/>
            <person name="Sarai C."/>
            <person name="Schaack S."/>
            <person name="Shirato S."/>
            <person name="Slamovits C.H."/>
            <person name="Spencer D.F."/>
            <person name="Suzuki S."/>
            <person name="Worden A.Z."/>
            <person name="Zauner S."/>
            <person name="Barry K."/>
            <person name="Bell C."/>
            <person name="Bharti A.K."/>
            <person name="Crow J.A."/>
            <person name="Grimwood J."/>
            <person name="Kramer R."/>
            <person name="Lindquist E."/>
            <person name="Lucas S."/>
            <person name="Salamov A."/>
            <person name="McFadden G.I."/>
            <person name="Lane C.E."/>
            <person name="Keeling P.J."/>
            <person name="Gray M.W."/>
            <person name="Grigoriev I.V."/>
            <person name="Archibald J.M."/>
        </authorList>
    </citation>
    <scope>NUCLEOTIDE SEQUENCE</scope>
    <source>
        <strain evidence="2 4">CCMP2712</strain>
    </source>
</reference>
<dbReference type="PaxDb" id="55529-EKX51700"/>
<dbReference type="InterPro" id="IPR050869">
    <property type="entry name" value="H3K4_H4K5_MeTrfase"/>
</dbReference>
<feature type="non-terminal residue" evidence="2">
    <location>
        <position position="98"/>
    </location>
</feature>
<dbReference type="STRING" id="905079.L1JU19"/>
<dbReference type="InterPro" id="IPR001214">
    <property type="entry name" value="SET_dom"/>
</dbReference>
<reference evidence="4" key="2">
    <citation type="submission" date="2012-11" db="EMBL/GenBank/DDBJ databases">
        <authorList>
            <person name="Kuo A."/>
            <person name="Curtis B.A."/>
            <person name="Tanifuji G."/>
            <person name="Burki F."/>
            <person name="Gruber A."/>
            <person name="Irimia M."/>
            <person name="Maruyama S."/>
            <person name="Arias M.C."/>
            <person name="Ball S.G."/>
            <person name="Gile G.H."/>
            <person name="Hirakawa Y."/>
            <person name="Hopkins J.F."/>
            <person name="Rensing S.A."/>
            <person name="Schmutz J."/>
            <person name="Symeonidi A."/>
            <person name="Elias M."/>
            <person name="Eveleigh R.J."/>
            <person name="Herman E.K."/>
            <person name="Klute M.J."/>
            <person name="Nakayama T."/>
            <person name="Obornik M."/>
            <person name="Reyes-Prieto A."/>
            <person name="Armbrust E.V."/>
            <person name="Aves S.J."/>
            <person name="Beiko R.G."/>
            <person name="Coutinho P."/>
            <person name="Dacks J.B."/>
            <person name="Durnford D.G."/>
            <person name="Fast N.M."/>
            <person name="Green B.R."/>
            <person name="Grisdale C."/>
            <person name="Hempe F."/>
            <person name="Henrissat B."/>
            <person name="Hoppner M.P."/>
            <person name="Ishida K.-I."/>
            <person name="Kim E."/>
            <person name="Koreny L."/>
            <person name="Kroth P.G."/>
            <person name="Liu Y."/>
            <person name="Malik S.-B."/>
            <person name="Maier U.G."/>
            <person name="McRose D."/>
            <person name="Mock T."/>
            <person name="Neilson J.A."/>
            <person name="Onodera N.T."/>
            <person name="Poole A.M."/>
            <person name="Pritham E.J."/>
            <person name="Richards T.A."/>
            <person name="Rocap G."/>
            <person name="Roy S.W."/>
            <person name="Sarai C."/>
            <person name="Schaack S."/>
            <person name="Shirato S."/>
            <person name="Slamovits C.H."/>
            <person name="Spencer D.F."/>
            <person name="Suzuki S."/>
            <person name="Worden A.Z."/>
            <person name="Zauner S."/>
            <person name="Barry K."/>
            <person name="Bell C."/>
            <person name="Bharti A.K."/>
            <person name="Crow J.A."/>
            <person name="Grimwood J."/>
            <person name="Kramer R."/>
            <person name="Lindquist E."/>
            <person name="Lucas S."/>
            <person name="Salamov A."/>
            <person name="McFadden G.I."/>
            <person name="Lane C.E."/>
            <person name="Keeling P.J."/>
            <person name="Gray M.W."/>
            <person name="Grigoriev I.V."/>
            <person name="Archibald J.M."/>
        </authorList>
    </citation>
    <scope>NUCLEOTIDE SEQUENCE</scope>
    <source>
        <strain evidence="4">CCMP2712</strain>
    </source>
</reference>
<dbReference type="GO" id="GO:0005634">
    <property type="term" value="C:nucleus"/>
    <property type="evidence" value="ECO:0007669"/>
    <property type="project" value="TreeGrafter"/>
</dbReference>
<feature type="domain" description="SET" evidence="1">
    <location>
        <begin position="1"/>
        <end position="72"/>
    </location>
</feature>
<dbReference type="OrthoDB" id="265717at2759"/>
<evidence type="ECO:0000313" key="2">
    <source>
        <dbReference type="EMBL" id="EKX51700.1"/>
    </source>
</evidence>
<evidence type="ECO:0000259" key="1">
    <source>
        <dbReference type="PROSITE" id="PS50280"/>
    </source>
</evidence>
<gene>
    <name evidence="2" type="ORF">GUITHDRAFT_55948</name>
</gene>
<dbReference type="PANTHER" id="PTHR12197">
    <property type="entry name" value="HISTONE-LYSINE N-METHYLTRANSFERASE SMYD"/>
    <property type="match status" value="1"/>
</dbReference>
<evidence type="ECO:0000313" key="3">
    <source>
        <dbReference type="EnsemblProtists" id="EKX51700"/>
    </source>
</evidence>
<dbReference type="Gene3D" id="2.170.270.10">
    <property type="entry name" value="SET domain"/>
    <property type="match status" value="1"/>
</dbReference>
<dbReference type="EnsemblProtists" id="EKX51700">
    <property type="protein sequence ID" value="EKX51700"/>
    <property type="gene ID" value="GUITHDRAFT_55948"/>
</dbReference>
<protein>
    <recommendedName>
        <fullName evidence="1">SET domain-containing protein</fullName>
    </recommendedName>
</protein>
<dbReference type="InterPro" id="IPR046341">
    <property type="entry name" value="SET_dom_sf"/>
</dbReference>
<sequence length="98" mass="10905">EVIASMISKAQRNMHGIVDLKGQNFGHGLYPLASFINHSCEPNAIISFDGNKLVVRALENIPRGTEITIAYVELYAPLDVRRDALLSRKGFLCRCSRC</sequence>
<accession>L1JU19</accession>
<name>L1JU19_GUITC</name>
<dbReference type="GeneID" id="17308389"/>
<keyword evidence="4" id="KW-1185">Reference proteome</keyword>
<dbReference type="AlphaFoldDB" id="L1JU19"/>
<dbReference type="HOGENOM" id="CLU_167951_0_0_1"/>
<dbReference type="EMBL" id="JH992974">
    <property type="protein sequence ID" value="EKX51700.1"/>
    <property type="molecule type" value="Genomic_DNA"/>
</dbReference>
<proteinExistence type="predicted"/>
<dbReference type="KEGG" id="gtt:GUITHDRAFT_55948"/>
<dbReference type="PANTHER" id="PTHR12197:SF251">
    <property type="entry name" value="EG:BACR7C10.4 PROTEIN"/>
    <property type="match status" value="1"/>
</dbReference>
<evidence type="ECO:0000313" key="4">
    <source>
        <dbReference type="Proteomes" id="UP000011087"/>
    </source>
</evidence>
<dbReference type="SUPFAM" id="SSF82199">
    <property type="entry name" value="SET domain"/>
    <property type="match status" value="1"/>
</dbReference>
<dbReference type="PROSITE" id="PS50280">
    <property type="entry name" value="SET"/>
    <property type="match status" value="1"/>
</dbReference>
<dbReference type="Proteomes" id="UP000011087">
    <property type="component" value="Unassembled WGS sequence"/>
</dbReference>